<comment type="caution">
    <text evidence="1">The sequence shown here is derived from an EMBL/GenBank/DDBJ whole genome shotgun (WGS) entry which is preliminary data.</text>
</comment>
<proteinExistence type="predicted"/>
<reference evidence="1" key="1">
    <citation type="journal article" date="2020" name="G3 (Bethesda)">
        <title>High-Quality Assemblies for Three Invasive Social Wasps from the &lt;i&gt;Vespula&lt;/i&gt; Genus.</title>
        <authorList>
            <person name="Harrop T.W.R."/>
            <person name="Guhlin J."/>
            <person name="McLaughlin G.M."/>
            <person name="Permina E."/>
            <person name="Stockwell P."/>
            <person name="Gilligan J."/>
            <person name="Le Lec M.F."/>
            <person name="Gruber M.A.M."/>
            <person name="Quinn O."/>
            <person name="Lovegrove M."/>
            <person name="Duncan E.J."/>
            <person name="Remnant E.J."/>
            <person name="Van Eeckhoven J."/>
            <person name="Graham B."/>
            <person name="Knapp R.A."/>
            <person name="Langford K.W."/>
            <person name="Kronenberg Z."/>
            <person name="Press M.O."/>
            <person name="Eacker S.M."/>
            <person name="Wilson-Rankin E.E."/>
            <person name="Purcell J."/>
            <person name="Lester P.J."/>
            <person name="Dearden P.K."/>
        </authorList>
    </citation>
    <scope>NUCLEOTIDE SEQUENCE</scope>
    <source>
        <strain evidence="1">Volc-1</strain>
    </source>
</reference>
<gene>
    <name evidence="1" type="ORF">H0235_004666</name>
</gene>
<name>A0A834P7N1_VESPE</name>
<protein>
    <submittedName>
        <fullName evidence="1">Uncharacterized protein</fullName>
    </submittedName>
</protein>
<evidence type="ECO:0000313" key="2">
    <source>
        <dbReference type="Proteomes" id="UP000600918"/>
    </source>
</evidence>
<keyword evidence="2" id="KW-1185">Reference proteome</keyword>
<accession>A0A834P7N1</accession>
<dbReference type="Proteomes" id="UP000600918">
    <property type="component" value="Unassembled WGS sequence"/>
</dbReference>
<sequence length="139" mass="15340">MRVSSLQTNRQFSLPSVICIGACLKQYGRLASGEMHAYLAAGAALYSGIACTSNAKKSAKGSYVTDIVEESSKEKGIIEYHHRGGCEWRRRLRREENQKSSRGLISPTILVTVRMVTWRAKGNLNQAAVYPEGVSTNFL</sequence>
<evidence type="ECO:0000313" key="1">
    <source>
        <dbReference type="EMBL" id="KAF7431742.1"/>
    </source>
</evidence>
<organism evidence="1 2">
    <name type="scientific">Vespula pensylvanica</name>
    <name type="common">Western yellow jacket</name>
    <name type="synonym">Wasp</name>
    <dbReference type="NCBI Taxonomy" id="30213"/>
    <lineage>
        <taxon>Eukaryota</taxon>
        <taxon>Metazoa</taxon>
        <taxon>Ecdysozoa</taxon>
        <taxon>Arthropoda</taxon>
        <taxon>Hexapoda</taxon>
        <taxon>Insecta</taxon>
        <taxon>Pterygota</taxon>
        <taxon>Neoptera</taxon>
        <taxon>Endopterygota</taxon>
        <taxon>Hymenoptera</taxon>
        <taxon>Apocrita</taxon>
        <taxon>Aculeata</taxon>
        <taxon>Vespoidea</taxon>
        <taxon>Vespidae</taxon>
        <taxon>Vespinae</taxon>
        <taxon>Vespula</taxon>
    </lineage>
</organism>
<dbReference type="EMBL" id="JACSDY010000003">
    <property type="protein sequence ID" value="KAF7431742.1"/>
    <property type="molecule type" value="Genomic_DNA"/>
</dbReference>
<dbReference type="AlphaFoldDB" id="A0A834P7N1"/>